<dbReference type="NCBIfam" id="TIGR01484">
    <property type="entry name" value="HAD-SF-IIB"/>
    <property type="match status" value="1"/>
</dbReference>
<dbReference type="GO" id="GO:0016787">
    <property type="term" value="F:hydrolase activity"/>
    <property type="evidence" value="ECO:0007669"/>
    <property type="project" value="UniProtKB-KW"/>
</dbReference>
<keyword evidence="1" id="KW-0378">Hydrolase</keyword>
<comment type="caution">
    <text evidence="1">The sequence shown here is derived from an EMBL/GenBank/DDBJ whole genome shotgun (WGS) entry which is preliminary data.</text>
</comment>
<name>A0ABP3CFC9_9FIRM</name>
<sequence>MDYKIILSDIDGTLLTSDHRVLPRTAAAIRQVVARGIPFALVSARMPEAITPIIAQIGTDAAKVCYNGALVITPEGMEIHDERMSRAHTDTVLNLIAQSYSAASMSYYAGHTWYVRTRDDADVQREEGITGVHSVVENFQRLIAADILPNKLFAMGTPELIVRMEQELSEVLPTLSIVRSAPHLLEIIERTVSKATGIEILLAHYGIDRSEALAFGDNYNDIPMLRYVGHSVAMGNAPDEIKDIAGSVTEANDADGIYHFLKKIHMVE</sequence>
<dbReference type="EMBL" id="BAAACR010000002">
    <property type="protein sequence ID" value="GAA0202518.1"/>
    <property type="molecule type" value="Genomic_DNA"/>
</dbReference>
<dbReference type="PROSITE" id="PS01229">
    <property type="entry name" value="COF_2"/>
    <property type="match status" value="1"/>
</dbReference>
<dbReference type="Proteomes" id="UP001500399">
    <property type="component" value="Unassembled WGS sequence"/>
</dbReference>
<reference evidence="2" key="1">
    <citation type="journal article" date="2019" name="Int. J. Syst. Evol. Microbiol.">
        <title>The Global Catalogue of Microorganisms (GCM) 10K type strain sequencing project: providing services to taxonomists for standard genome sequencing and annotation.</title>
        <authorList>
            <consortium name="The Broad Institute Genomics Platform"/>
            <consortium name="The Broad Institute Genome Sequencing Center for Infectious Disease"/>
            <person name="Wu L."/>
            <person name="Ma J."/>
        </authorList>
    </citation>
    <scope>NUCLEOTIDE SEQUENCE [LARGE SCALE GENOMIC DNA]</scope>
    <source>
        <strain evidence="2">JCM 8542</strain>
    </source>
</reference>
<dbReference type="SUPFAM" id="SSF56784">
    <property type="entry name" value="HAD-like"/>
    <property type="match status" value="1"/>
</dbReference>
<dbReference type="RefSeq" id="WP_304987641.1">
    <property type="nucleotide sequence ID" value="NZ_BAAACR010000002.1"/>
</dbReference>
<dbReference type="SFLD" id="SFLDS00003">
    <property type="entry name" value="Haloacid_Dehalogenase"/>
    <property type="match status" value="1"/>
</dbReference>
<gene>
    <name evidence="1" type="ORF">GCM10008919_02290</name>
</gene>
<accession>A0ABP3CFC9</accession>
<dbReference type="SFLD" id="SFLDG01144">
    <property type="entry name" value="C2.B.4:_PGP_Like"/>
    <property type="match status" value="1"/>
</dbReference>
<dbReference type="PANTHER" id="PTHR10000:SF8">
    <property type="entry name" value="HAD SUPERFAMILY HYDROLASE-LIKE, TYPE 3"/>
    <property type="match status" value="1"/>
</dbReference>
<dbReference type="InterPro" id="IPR023214">
    <property type="entry name" value="HAD_sf"/>
</dbReference>
<dbReference type="Pfam" id="PF08282">
    <property type="entry name" value="Hydrolase_3"/>
    <property type="match status" value="1"/>
</dbReference>
<dbReference type="NCBIfam" id="TIGR00099">
    <property type="entry name" value="Cof-subfamily"/>
    <property type="match status" value="1"/>
</dbReference>
<protein>
    <submittedName>
        <fullName evidence="1">Cof-type HAD-IIB family hydrolase</fullName>
    </submittedName>
</protein>
<dbReference type="Gene3D" id="3.30.1240.10">
    <property type="match status" value="1"/>
</dbReference>
<dbReference type="CDD" id="cd07516">
    <property type="entry name" value="HAD_Pase"/>
    <property type="match status" value="1"/>
</dbReference>
<evidence type="ECO:0000313" key="1">
    <source>
        <dbReference type="EMBL" id="GAA0202518.1"/>
    </source>
</evidence>
<proteinExistence type="predicted"/>
<organism evidence="1 2">
    <name type="scientific">Selenomonas dianae</name>
    <dbReference type="NCBI Taxonomy" id="135079"/>
    <lineage>
        <taxon>Bacteria</taxon>
        <taxon>Bacillati</taxon>
        <taxon>Bacillota</taxon>
        <taxon>Negativicutes</taxon>
        <taxon>Selenomonadales</taxon>
        <taxon>Selenomonadaceae</taxon>
        <taxon>Selenomonas</taxon>
    </lineage>
</organism>
<dbReference type="Gene3D" id="3.40.50.1000">
    <property type="entry name" value="HAD superfamily/HAD-like"/>
    <property type="match status" value="1"/>
</dbReference>
<evidence type="ECO:0000313" key="2">
    <source>
        <dbReference type="Proteomes" id="UP001500399"/>
    </source>
</evidence>
<dbReference type="InterPro" id="IPR036412">
    <property type="entry name" value="HAD-like_sf"/>
</dbReference>
<dbReference type="PROSITE" id="PS01228">
    <property type="entry name" value="COF_1"/>
    <property type="match status" value="1"/>
</dbReference>
<dbReference type="PANTHER" id="PTHR10000">
    <property type="entry name" value="PHOSPHOSERINE PHOSPHATASE"/>
    <property type="match status" value="1"/>
</dbReference>
<dbReference type="SFLD" id="SFLDG01140">
    <property type="entry name" value="C2.B:_Phosphomannomutase_and_P"/>
    <property type="match status" value="1"/>
</dbReference>
<dbReference type="InterPro" id="IPR006379">
    <property type="entry name" value="HAD-SF_hydro_IIB"/>
</dbReference>
<dbReference type="InterPro" id="IPR000150">
    <property type="entry name" value="Cof"/>
</dbReference>
<keyword evidence="2" id="KW-1185">Reference proteome</keyword>